<sequence length="752" mass="84492">MEEVLNDEFELEDVDIVRLDGYDNSNYLVKSKLGKYIFKTYPKEEEIYHFVLAENALLGHLQSINNESYPQPIPFKDTSYVKVLQLNGKDHICRMLSFLEGDFLGDANPSETVYRSLGTFLARLNLSLQNFSNYTIKSRKWEWDIASLDLNTKYIQDIPNAKDRSLVNYFFQQYEVNVRPLSQKLRKQIIHNDANEWNVLVQKNEVSGIIDFGDVAYSYLINELAVAITYACYDKDDPIQWACYVLESYHHILPIQEIEVAVLYYLIASRLCISVCNSAHSKIVNPDNAYASVSEKYAWQMLYHLLEINPIYAENEFRKAIGIPIKEVLTSSEVLAHRNKHISSIVSVSYNKPIYMVKSAFQYMYDAYGNTFLDAYNNIPHVGHSHPNVVIAGQKQMATLNTNTRYLYDGLSQYAERLAAKFPTSLNKVFLVNSGSAASDLAIRLAKAHTKREKIMVMESGYHGNTQASIDISDYKFNNPKGQGQKEYIIKTQIPNVYNGKYTNAVKNVGERYAEEAIHQIEESDNMIAAFVCEPIVGCAGQIPLAKGYLKPVYKAIRAQGGVCISDEVQTGFGRLGNHFWGYEAQAVVPDIVIMGKPIANGHPMGAVICTDEIAASFATGVEFFSSFGGNPVSCAIGTAVLDVIEEEGLQENAKEVGTYYKNCIEELQKKHKCIGDVRGSGLFLGIEIVFENTTKPNTELASEIKNTLRDQGILISTDGPYNNVLKSKPPLCFTKENVDAVIHVLDEILLS</sequence>
<name>A0A239AT08_9FLAO</name>
<dbReference type="InterPro" id="IPR002575">
    <property type="entry name" value="Aminoglycoside_PTrfase"/>
</dbReference>
<dbReference type="InterPro" id="IPR049704">
    <property type="entry name" value="Aminotrans_3_PPA_site"/>
</dbReference>
<dbReference type="SUPFAM" id="SSF56112">
    <property type="entry name" value="Protein kinase-like (PK-like)"/>
    <property type="match status" value="1"/>
</dbReference>
<dbReference type="PANTHER" id="PTHR45688">
    <property type="match status" value="1"/>
</dbReference>
<dbReference type="GO" id="GO:0016301">
    <property type="term" value="F:kinase activity"/>
    <property type="evidence" value="ECO:0007669"/>
    <property type="project" value="UniProtKB-KW"/>
</dbReference>
<evidence type="ECO:0000256" key="2">
    <source>
        <dbReference type="ARBA" id="ARBA00008954"/>
    </source>
</evidence>
<dbReference type="InterPro" id="IPR015421">
    <property type="entry name" value="PyrdxlP-dep_Trfase_major"/>
</dbReference>
<dbReference type="InterPro" id="IPR005814">
    <property type="entry name" value="Aminotrans_3"/>
</dbReference>
<dbReference type="SUPFAM" id="SSF53383">
    <property type="entry name" value="PLP-dependent transferases"/>
    <property type="match status" value="1"/>
</dbReference>
<keyword evidence="3" id="KW-0663">Pyridoxal phosphate</keyword>
<dbReference type="GO" id="GO:0008483">
    <property type="term" value="F:transaminase activity"/>
    <property type="evidence" value="ECO:0007669"/>
    <property type="project" value="InterPro"/>
</dbReference>
<dbReference type="AlphaFoldDB" id="A0A239AT08"/>
<dbReference type="RefSeq" id="WP_089372379.1">
    <property type="nucleotide sequence ID" value="NZ_BMEP01000006.1"/>
</dbReference>
<accession>A0A239AT08</accession>
<keyword evidence="5" id="KW-0418">Kinase</keyword>
<dbReference type="PANTHER" id="PTHR45688:SF13">
    <property type="entry name" value="ALANINE--GLYOXYLATE AMINOTRANSFERASE 2-LIKE"/>
    <property type="match status" value="1"/>
</dbReference>
<evidence type="ECO:0000256" key="3">
    <source>
        <dbReference type="ARBA" id="ARBA00022898"/>
    </source>
</evidence>
<dbReference type="CDD" id="cd00610">
    <property type="entry name" value="OAT_like"/>
    <property type="match status" value="1"/>
</dbReference>
<feature type="domain" description="Aminoglycoside phosphotransferase" evidence="4">
    <location>
        <begin position="20"/>
        <end position="236"/>
    </location>
</feature>
<reference evidence="5 6" key="1">
    <citation type="submission" date="2017-06" db="EMBL/GenBank/DDBJ databases">
        <authorList>
            <person name="Kim H.J."/>
            <person name="Triplett B.A."/>
        </authorList>
    </citation>
    <scope>NUCLEOTIDE SEQUENCE [LARGE SCALE GENOMIC DNA]</scope>
    <source>
        <strain evidence="5 6">DSM 25597</strain>
    </source>
</reference>
<dbReference type="Gene3D" id="3.90.1200.10">
    <property type="match status" value="1"/>
</dbReference>
<evidence type="ECO:0000313" key="6">
    <source>
        <dbReference type="Proteomes" id="UP000198379"/>
    </source>
</evidence>
<protein>
    <submittedName>
        <fullName evidence="5">Hydroxylysine kinase /5-phosphonooxy-L-lysine phospho-lyase apoenzyme</fullName>
    </submittedName>
</protein>
<dbReference type="Pfam" id="PF01636">
    <property type="entry name" value="APH"/>
    <property type="match status" value="1"/>
</dbReference>
<dbReference type="Gene3D" id="3.40.640.10">
    <property type="entry name" value="Type I PLP-dependent aspartate aminotransferase-like (Major domain)"/>
    <property type="match status" value="1"/>
</dbReference>
<organism evidence="5 6">
    <name type="scientific">Dokdonia pacifica</name>
    <dbReference type="NCBI Taxonomy" id="1627892"/>
    <lineage>
        <taxon>Bacteria</taxon>
        <taxon>Pseudomonadati</taxon>
        <taxon>Bacteroidota</taxon>
        <taxon>Flavobacteriia</taxon>
        <taxon>Flavobacteriales</taxon>
        <taxon>Flavobacteriaceae</taxon>
        <taxon>Dokdonia</taxon>
    </lineage>
</organism>
<dbReference type="InterPro" id="IPR015424">
    <property type="entry name" value="PyrdxlP-dep_Trfase"/>
</dbReference>
<comment type="cofactor">
    <cofactor evidence="1">
        <name>pyridoxal 5'-phosphate</name>
        <dbReference type="ChEBI" id="CHEBI:597326"/>
    </cofactor>
</comment>
<dbReference type="EMBL" id="FZNY01000005">
    <property type="protein sequence ID" value="SNR98846.1"/>
    <property type="molecule type" value="Genomic_DNA"/>
</dbReference>
<comment type="similarity">
    <text evidence="2">Belongs to the class-III pyridoxal-phosphate-dependent aminotransferase family.</text>
</comment>
<dbReference type="GO" id="GO:0030170">
    <property type="term" value="F:pyridoxal phosphate binding"/>
    <property type="evidence" value="ECO:0007669"/>
    <property type="project" value="InterPro"/>
</dbReference>
<gene>
    <name evidence="5" type="ORF">SAMN06265376_105122</name>
</gene>
<dbReference type="InterPro" id="IPR011009">
    <property type="entry name" value="Kinase-like_dom_sf"/>
</dbReference>
<evidence type="ECO:0000313" key="5">
    <source>
        <dbReference type="EMBL" id="SNR98846.1"/>
    </source>
</evidence>
<dbReference type="GO" id="GO:0016829">
    <property type="term" value="F:lyase activity"/>
    <property type="evidence" value="ECO:0007669"/>
    <property type="project" value="UniProtKB-KW"/>
</dbReference>
<keyword evidence="6" id="KW-1185">Reference proteome</keyword>
<dbReference type="Pfam" id="PF00202">
    <property type="entry name" value="Aminotran_3"/>
    <property type="match status" value="1"/>
</dbReference>
<dbReference type="PROSITE" id="PS00600">
    <property type="entry name" value="AA_TRANSFER_CLASS_3"/>
    <property type="match status" value="1"/>
</dbReference>
<evidence type="ECO:0000256" key="1">
    <source>
        <dbReference type="ARBA" id="ARBA00001933"/>
    </source>
</evidence>
<proteinExistence type="inferred from homology"/>
<dbReference type="Proteomes" id="UP000198379">
    <property type="component" value="Unassembled WGS sequence"/>
</dbReference>
<dbReference type="InterPro" id="IPR015422">
    <property type="entry name" value="PyrdxlP-dep_Trfase_small"/>
</dbReference>
<dbReference type="OrthoDB" id="9801052at2"/>
<keyword evidence="5" id="KW-0808">Transferase</keyword>
<dbReference type="Gene3D" id="3.90.1150.10">
    <property type="entry name" value="Aspartate Aminotransferase, domain 1"/>
    <property type="match status" value="1"/>
</dbReference>
<keyword evidence="5" id="KW-0456">Lyase</keyword>
<evidence type="ECO:0000259" key="4">
    <source>
        <dbReference type="Pfam" id="PF01636"/>
    </source>
</evidence>